<evidence type="ECO:0000256" key="1">
    <source>
        <dbReference type="ARBA" id="ARBA00009375"/>
    </source>
</evidence>
<dbReference type="RefSeq" id="WP_099348693.1">
    <property type="nucleotide sequence ID" value="NZ_AP023326.1"/>
</dbReference>
<evidence type="ECO:0000259" key="8">
    <source>
        <dbReference type="Pfam" id="PF01416"/>
    </source>
</evidence>
<keyword evidence="2 4" id="KW-0819">tRNA processing</keyword>
<evidence type="ECO:0000256" key="4">
    <source>
        <dbReference type="HAMAP-Rule" id="MF_00171"/>
    </source>
</evidence>
<evidence type="ECO:0000256" key="6">
    <source>
        <dbReference type="PIRSR" id="PIRSR001430-2"/>
    </source>
</evidence>
<dbReference type="PANTHER" id="PTHR11142">
    <property type="entry name" value="PSEUDOURIDYLATE SYNTHASE"/>
    <property type="match status" value="1"/>
</dbReference>
<name>A0A6S6PFP2_ACEAC</name>
<dbReference type="PIRSF" id="PIRSF001430">
    <property type="entry name" value="tRNA_psdUrid_synth"/>
    <property type="match status" value="1"/>
</dbReference>
<dbReference type="AlphaFoldDB" id="A0A6S6PFP2"/>
<dbReference type="InterPro" id="IPR020097">
    <property type="entry name" value="PsdUridine_synth_TruA_a/b_dom"/>
</dbReference>
<dbReference type="GO" id="GO:0003723">
    <property type="term" value="F:RNA binding"/>
    <property type="evidence" value="ECO:0007669"/>
    <property type="project" value="InterPro"/>
</dbReference>
<comment type="caution">
    <text evidence="4">Lacks conserved residue(s) required for the propagation of feature annotation.</text>
</comment>
<dbReference type="Gene3D" id="3.30.70.660">
    <property type="entry name" value="Pseudouridine synthase I, catalytic domain, C-terminal subdomain"/>
    <property type="match status" value="1"/>
</dbReference>
<dbReference type="Gene3D" id="3.30.70.580">
    <property type="entry name" value="Pseudouridine synthase I, catalytic domain, N-terminal subdomain"/>
    <property type="match status" value="1"/>
</dbReference>
<evidence type="ECO:0000256" key="2">
    <source>
        <dbReference type="ARBA" id="ARBA00022694"/>
    </source>
</evidence>
<comment type="function">
    <text evidence="4">Formation of pseudouridine at positions 38, 39 and 40 in the anticodon stem and loop of transfer RNAs.</text>
</comment>
<organism evidence="9 10">
    <name type="scientific">Acetobacter aceti</name>
    <dbReference type="NCBI Taxonomy" id="435"/>
    <lineage>
        <taxon>Bacteria</taxon>
        <taxon>Pseudomonadati</taxon>
        <taxon>Pseudomonadota</taxon>
        <taxon>Alphaproteobacteria</taxon>
        <taxon>Acetobacterales</taxon>
        <taxon>Acetobacteraceae</taxon>
        <taxon>Acetobacter</taxon>
        <taxon>Acetobacter subgen. Acetobacter</taxon>
    </lineage>
</organism>
<proteinExistence type="inferred from homology"/>
<sequence>MTDDSTPAFFSQSHAPEDRQRWAVKIEYDGTGLVGWQRQKTGLSVQQLLEEAASRMAGGRTVPSITAGRTDARVHATGQVAHLDFPISLPLNPRAVRDGLSYYLKPHPVVVLQAASVDPTWSARFSATRRRYRYRLLNRPSRPGIEANRVWHVRHPLDVPTMHAAAQTLLGTHDFSTFRAVACQARSPVRTLDRLDVTRDGEMILFDVEARSFLHHQVRNLVGTLQLVGCGRWDAERLRTALEARDRCAGGPTAPSEGLYLVGVDYDPDPFKID</sequence>
<protein>
    <recommendedName>
        <fullName evidence="4">tRNA pseudouridine synthase A</fullName>
        <ecNumber evidence="4">5.4.99.12</ecNumber>
    </recommendedName>
    <alternativeName>
        <fullName evidence="4">tRNA pseudouridine(38-40) synthase</fullName>
    </alternativeName>
    <alternativeName>
        <fullName evidence="4">tRNA pseudouridylate synthase I</fullName>
    </alternativeName>
    <alternativeName>
        <fullName evidence="4">tRNA-uridine isomerase I</fullName>
    </alternativeName>
</protein>
<keyword evidence="3 4" id="KW-0413">Isomerase</keyword>
<comment type="similarity">
    <text evidence="1 4 7">Belongs to the tRNA pseudouridine synthase TruA family.</text>
</comment>
<reference evidence="9 10" key="1">
    <citation type="submission" date="2020-07" db="EMBL/GenBank/DDBJ databases">
        <title>Complete Genome Sequence of an acetic acid bacterium, Acetobacter aceti JCM20276.</title>
        <authorList>
            <person name="Hirose Y."/>
            <person name="Mihara H."/>
        </authorList>
    </citation>
    <scope>NUCLEOTIDE SEQUENCE [LARGE SCALE GENOMIC DNA]</scope>
    <source>
        <strain evidence="9 10">JCM20276</strain>
    </source>
</reference>
<comment type="catalytic activity">
    <reaction evidence="4 7">
        <text>uridine(38/39/40) in tRNA = pseudouridine(38/39/40) in tRNA</text>
        <dbReference type="Rhea" id="RHEA:22376"/>
        <dbReference type="Rhea" id="RHEA-COMP:10085"/>
        <dbReference type="Rhea" id="RHEA-COMP:10087"/>
        <dbReference type="ChEBI" id="CHEBI:65314"/>
        <dbReference type="ChEBI" id="CHEBI:65315"/>
        <dbReference type="EC" id="5.4.99.12"/>
    </reaction>
</comment>
<evidence type="ECO:0000313" key="10">
    <source>
        <dbReference type="Proteomes" id="UP000515220"/>
    </source>
</evidence>
<feature type="domain" description="Pseudouridine synthase I TruA alpha/beta" evidence="8">
    <location>
        <begin position="165"/>
        <end position="267"/>
    </location>
</feature>
<dbReference type="CDD" id="cd02570">
    <property type="entry name" value="PseudoU_synth_EcTruA"/>
    <property type="match status" value="1"/>
</dbReference>
<gene>
    <name evidence="4 9" type="primary">truA</name>
    <name evidence="9" type="ORF">AAJCM20276_12320</name>
</gene>
<dbReference type="Pfam" id="PF01416">
    <property type="entry name" value="PseudoU_synth_1"/>
    <property type="match status" value="1"/>
</dbReference>
<evidence type="ECO:0000313" key="9">
    <source>
        <dbReference type="EMBL" id="BCI66608.1"/>
    </source>
</evidence>
<dbReference type="GO" id="GO:0160147">
    <property type="term" value="F:tRNA pseudouridine(38-40) synthase activity"/>
    <property type="evidence" value="ECO:0007669"/>
    <property type="project" value="UniProtKB-EC"/>
</dbReference>
<evidence type="ECO:0000256" key="5">
    <source>
        <dbReference type="PIRSR" id="PIRSR001430-1"/>
    </source>
</evidence>
<feature type="binding site" evidence="4 6">
    <location>
        <position position="132"/>
    </location>
    <ligand>
        <name>substrate</name>
    </ligand>
</feature>
<dbReference type="EMBL" id="AP023326">
    <property type="protein sequence ID" value="BCI66608.1"/>
    <property type="molecule type" value="Genomic_DNA"/>
</dbReference>
<dbReference type="InterPro" id="IPR001406">
    <property type="entry name" value="PsdUridine_synth_TruA"/>
</dbReference>
<dbReference type="SUPFAM" id="SSF55120">
    <property type="entry name" value="Pseudouridine synthase"/>
    <property type="match status" value="1"/>
</dbReference>
<dbReference type="InterPro" id="IPR020095">
    <property type="entry name" value="PsdUridine_synth_TruA_C"/>
</dbReference>
<dbReference type="EC" id="5.4.99.12" evidence="4"/>
<dbReference type="GO" id="GO:0031119">
    <property type="term" value="P:tRNA pseudouridine synthesis"/>
    <property type="evidence" value="ECO:0007669"/>
    <property type="project" value="UniProtKB-UniRule"/>
</dbReference>
<dbReference type="HAMAP" id="MF_00171">
    <property type="entry name" value="TruA"/>
    <property type="match status" value="1"/>
</dbReference>
<accession>A0A6S6PFP2</accession>
<dbReference type="InterPro" id="IPR020094">
    <property type="entry name" value="TruA/RsuA/RluB/E/F_N"/>
</dbReference>
<evidence type="ECO:0000256" key="3">
    <source>
        <dbReference type="ARBA" id="ARBA00023235"/>
    </source>
</evidence>
<feature type="active site" description="Nucleophile" evidence="4 5">
    <location>
        <position position="71"/>
    </location>
</feature>
<evidence type="ECO:0000256" key="7">
    <source>
        <dbReference type="RuleBase" id="RU003792"/>
    </source>
</evidence>
<dbReference type="PANTHER" id="PTHR11142:SF0">
    <property type="entry name" value="TRNA PSEUDOURIDINE SYNTHASE-LIKE 1"/>
    <property type="match status" value="1"/>
</dbReference>
<dbReference type="InterPro" id="IPR020103">
    <property type="entry name" value="PsdUridine_synth_cat_dom_sf"/>
</dbReference>
<dbReference type="Proteomes" id="UP000515220">
    <property type="component" value="Chromosome"/>
</dbReference>
<dbReference type="NCBIfam" id="TIGR00071">
    <property type="entry name" value="hisT_truA"/>
    <property type="match status" value="1"/>
</dbReference>
<comment type="subunit">
    <text evidence="4">Homodimer.</text>
</comment>